<dbReference type="CDD" id="cd17917">
    <property type="entry name" value="DEXHc_RHA-like"/>
    <property type="match status" value="1"/>
</dbReference>
<keyword evidence="2" id="KW-0547">Nucleotide-binding</keyword>
<dbReference type="InterPro" id="IPR014001">
    <property type="entry name" value="Helicase_ATP-bd"/>
</dbReference>
<evidence type="ECO:0000256" key="5">
    <source>
        <dbReference type="ARBA" id="ARBA00022840"/>
    </source>
</evidence>
<dbReference type="SUPFAM" id="SSF54768">
    <property type="entry name" value="dsRNA-binding domain-like"/>
    <property type="match status" value="1"/>
</dbReference>
<dbReference type="GO" id="GO:0005524">
    <property type="term" value="F:ATP binding"/>
    <property type="evidence" value="ECO:0007669"/>
    <property type="project" value="UniProtKB-KW"/>
</dbReference>
<dbReference type="GO" id="GO:0004386">
    <property type="term" value="F:helicase activity"/>
    <property type="evidence" value="ECO:0007669"/>
    <property type="project" value="UniProtKB-KW"/>
</dbReference>
<dbReference type="InterPro" id="IPR011545">
    <property type="entry name" value="DEAD/DEAH_box_helicase_dom"/>
</dbReference>
<dbReference type="RefSeq" id="XP_002141278.1">
    <property type="nucleotide sequence ID" value="XM_002141242.1"/>
</dbReference>
<dbReference type="InterPro" id="IPR056328">
    <property type="entry name" value="DSRM_DHX29"/>
</dbReference>
<dbReference type="InterPro" id="IPR002464">
    <property type="entry name" value="DNA/RNA_helicase_DEAH_CS"/>
</dbReference>
<dbReference type="OMA" id="CHILISK"/>
<dbReference type="SUPFAM" id="SSF52540">
    <property type="entry name" value="P-loop containing nucleoside triphosphate hydrolases"/>
    <property type="match status" value="1"/>
</dbReference>
<keyword evidence="9" id="KW-1185">Reference proteome</keyword>
<proteinExistence type="inferred from homology"/>
<dbReference type="Pfam" id="PF24385">
    <property type="entry name" value="DSRM_DHX29"/>
    <property type="match status" value="1"/>
</dbReference>
<evidence type="ECO:0000256" key="1">
    <source>
        <dbReference type="ARBA" id="ARBA00008792"/>
    </source>
</evidence>
<dbReference type="PROSITE" id="PS51194">
    <property type="entry name" value="HELICASE_CTER"/>
    <property type="match status" value="1"/>
</dbReference>
<evidence type="ECO:0000256" key="3">
    <source>
        <dbReference type="ARBA" id="ARBA00022801"/>
    </source>
</evidence>
<dbReference type="STRING" id="441375.B6AFD8"/>
<dbReference type="InterPro" id="IPR001650">
    <property type="entry name" value="Helicase_C-like"/>
</dbReference>
<evidence type="ECO:0000313" key="8">
    <source>
        <dbReference type="EMBL" id="EEA06929.1"/>
    </source>
</evidence>
<dbReference type="EC" id="3.6.1.-" evidence="8"/>
<dbReference type="Gene3D" id="3.40.50.300">
    <property type="entry name" value="P-loop containing nucleotide triphosphate hydrolases"/>
    <property type="match status" value="2"/>
</dbReference>
<evidence type="ECO:0000259" key="7">
    <source>
        <dbReference type="PROSITE" id="PS51194"/>
    </source>
</evidence>
<dbReference type="CDD" id="cd18791">
    <property type="entry name" value="SF2_C_RHA"/>
    <property type="match status" value="1"/>
</dbReference>
<accession>B6AFD8</accession>
<dbReference type="InterPro" id="IPR027417">
    <property type="entry name" value="P-loop_NTPase"/>
</dbReference>
<dbReference type="OrthoDB" id="5600252at2759"/>
<dbReference type="PROSITE" id="PS51192">
    <property type="entry name" value="HELICASE_ATP_BIND_1"/>
    <property type="match status" value="1"/>
</dbReference>
<dbReference type="GeneID" id="6996602"/>
<dbReference type="Gene3D" id="3.30.160.20">
    <property type="match status" value="1"/>
</dbReference>
<dbReference type="Gene3D" id="1.20.120.1080">
    <property type="match status" value="1"/>
</dbReference>
<keyword evidence="4" id="KW-0347">Helicase</keyword>
<dbReference type="SMART" id="SM00847">
    <property type="entry name" value="HA2"/>
    <property type="match status" value="1"/>
</dbReference>
<evidence type="ECO:0000259" key="6">
    <source>
        <dbReference type="PROSITE" id="PS51192"/>
    </source>
</evidence>
<dbReference type="PROSITE" id="PS00690">
    <property type="entry name" value="DEAH_ATP_HELICASE"/>
    <property type="match status" value="1"/>
</dbReference>
<dbReference type="eggNOG" id="KOG0920">
    <property type="taxonomic scope" value="Eukaryota"/>
</dbReference>
<evidence type="ECO:0000256" key="2">
    <source>
        <dbReference type="ARBA" id="ARBA00022741"/>
    </source>
</evidence>
<dbReference type="SMART" id="SM00487">
    <property type="entry name" value="DEXDc"/>
    <property type="match status" value="1"/>
</dbReference>
<reference evidence="8" key="1">
    <citation type="submission" date="2008-06" db="EMBL/GenBank/DDBJ databases">
        <authorList>
            <person name="Lorenzi H."/>
            <person name="Inman J."/>
            <person name="Miller J."/>
            <person name="Schobel S."/>
            <person name="Amedeo P."/>
            <person name="Caler E.V."/>
            <person name="da Silva J."/>
        </authorList>
    </citation>
    <scope>NUCLEOTIDE SEQUENCE [LARGE SCALE GENOMIC DNA]</scope>
    <source>
        <strain evidence="8">RN66</strain>
    </source>
</reference>
<dbReference type="Pfam" id="PF00270">
    <property type="entry name" value="DEAD"/>
    <property type="match status" value="1"/>
</dbReference>
<dbReference type="Pfam" id="PF00271">
    <property type="entry name" value="Helicase_C"/>
    <property type="match status" value="1"/>
</dbReference>
<protein>
    <submittedName>
        <fullName evidence="8">Helicase associated domain-containing family protein</fullName>
        <ecNumber evidence="8">3.6.1.-</ecNumber>
    </submittedName>
</protein>
<gene>
    <name evidence="8" type="ORF">CMU_033140</name>
</gene>
<dbReference type="Proteomes" id="UP000001460">
    <property type="component" value="Unassembled WGS sequence"/>
</dbReference>
<feature type="domain" description="Helicase ATP-binding" evidence="6">
    <location>
        <begin position="473"/>
        <end position="653"/>
    </location>
</feature>
<dbReference type="GO" id="GO:0003723">
    <property type="term" value="F:RNA binding"/>
    <property type="evidence" value="ECO:0007669"/>
    <property type="project" value="TreeGrafter"/>
</dbReference>
<dbReference type="SMART" id="SM00490">
    <property type="entry name" value="HELICc"/>
    <property type="match status" value="1"/>
</dbReference>
<dbReference type="InterPro" id="IPR007502">
    <property type="entry name" value="Helicase-assoc_dom"/>
</dbReference>
<dbReference type="VEuPathDB" id="CryptoDB:CMU_033140"/>
<name>B6AFD8_CRYMR</name>
<keyword evidence="3 8" id="KW-0378">Hydrolase</keyword>
<keyword evidence="5" id="KW-0067">ATP-binding</keyword>
<evidence type="ECO:0000256" key="4">
    <source>
        <dbReference type="ARBA" id="ARBA00022806"/>
    </source>
</evidence>
<sequence length="1347" mass="156034">MSKKNIKNQTPIVEVSVNNIKNGRFQELKEDIKIPLFNMKPYMKTPKVLLHTFCQKDKRQKPIYQSQSCKGGNFRYAVILKDPKNKDEKSLRFETVESFQNNELAQHYAALLALWHFESARPYHKLLPYPLDEVWKSLNTNKPLVTRQNKFLSEKEKIQDEELRTRTQSENRNKLLIMEQKQKFEIPTMYMSSNIRNRIINILSKYIPIVAEKSKYKTWLFGEYKQFIGIPDNFMLPYLVSLKISEMSDYLRLKYSKYIPKYVDENKKVIIISVLLWHNINKDDKENIIKQVQLCGFDKYRVETALEMIFMEIEKKYREFKDISYLKGGIYTKFNASCDMHIILDIKKDYYPTLYISWLCEMWLSLHICDDDLPPLFTSKKSQIEIKGYKDTSKKGNIDICCTLSKQLKILISKAHSDPEKILSFTKNESSNEYIEDINNKLSTKSFSEASKKEFKAKRYNYLSASIYTDKIIEEMMNNQVIILHGETGCGKTTQVPILLYEGLTQYTNNGLIYCSEPRRMAATSISIYLNSELSMYYCDKIVGYKVRFKSNITDKTRIIYCTHGILINIVKSELLRINSNHEENDKHMNIPLNSILILDEVHERSLDIDLLLFFVKQLVIKRSDIRIVIMSASIVLDEFVRYFKISTILNEKNCLYPVKVGKIKLPGRTPFPIDISYIPINESELTSDSSSNNQEPLKYSNGVNIFKKSLDLDTVASKIISIISNLNNNAGSILVFVGGINDVNKLVELLKNNENNKEFSMPLYILPCHSNLSYVEQSKIFTTIKNKRKVIISTNIAEVSLTIEDIRYVIDTGRVRIPVYDSSKHLTILQEVFISQSEAQQRMGRAGRTAPGRCFRLYSECELLKQQVITPPAVLRLPLHHIILDIINYIYSSFNNLNNNPNIESIIFFDLIYYISDFLTPIKLSSIETSLNELLRVGALDNMMNITPLGKILSRWQVDLHIGILFVYGLIFDCIQPILTIAAFLTCDIPWKLKSEDFSTCQTGCDYMMFIKLFDYYIKNCSMLKKSTKLSTSLEHDLPFNIKTLDLMKMDMICETRDHFCHILGIDRNQSVMPIDEILSMWSLIRGCIAVSLYPNIASIKLPNTIKYVSTGNGKFAEQILFNKLHIFKSKAKCVQDYIDHFEANFKDINLDNSIPERYFNKADQIHIPKYSALYNRVVDIGTVHCITYMSLHKSYLSDQTIIKFPVPVSMYFLLLLAPSSLEIIPISLLEKMSSCKFDSESINNKDSTTYYGNLSSDKVMKMSTNYILVDGSILIKCSGQIQSLIWYLRYLLQEIVQYICHILISKKVTDMEISCFSNKNISKNSNIKHFTIEDIEELISIVKLT</sequence>
<dbReference type="GO" id="GO:0016787">
    <property type="term" value="F:hydrolase activity"/>
    <property type="evidence" value="ECO:0007669"/>
    <property type="project" value="UniProtKB-KW"/>
</dbReference>
<evidence type="ECO:0000313" key="9">
    <source>
        <dbReference type="Proteomes" id="UP000001460"/>
    </source>
</evidence>
<organism evidence="8 9">
    <name type="scientific">Cryptosporidium muris (strain RN66)</name>
    <dbReference type="NCBI Taxonomy" id="441375"/>
    <lineage>
        <taxon>Eukaryota</taxon>
        <taxon>Sar</taxon>
        <taxon>Alveolata</taxon>
        <taxon>Apicomplexa</taxon>
        <taxon>Conoidasida</taxon>
        <taxon>Coccidia</taxon>
        <taxon>Eucoccidiorida</taxon>
        <taxon>Eimeriorina</taxon>
        <taxon>Cryptosporidiidae</taxon>
        <taxon>Cryptosporidium</taxon>
    </lineage>
</organism>
<dbReference type="PANTHER" id="PTHR18934:SF99">
    <property type="entry name" value="ATP-DEPENDENT RNA HELICASE DHX37-RELATED"/>
    <property type="match status" value="1"/>
</dbReference>
<feature type="domain" description="Helicase C-terminal" evidence="7">
    <location>
        <begin position="719"/>
        <end position="891"/>
    </location>
</feature>
<comment type="similarity">
    <text evidence="1">Belongs to the DEAD box helicase family. DEAH subfamily.</text>
</comment>
<dbReference type="PANTHER" id="PTHR18934">
    <property type="entry name" value="ATP-DEPENDENT RNA HELICASE"/>
    <property type="match status" value="1"/>
</dbReference>
<dbReference type="EMBL" id="DS989731">
    <property type="protein sequence ID" value="EEA06929.1"/>
    <property type="molecule type" value="Genomic_DNA"/>
</dbReference>